<proteinExistence type="predicted"/>
<keyword evidence="1" id="KW-0472">Membrane</keyword>
<keyword evidence="1" id="KW-0812">Transmembrane</keyword>
<dbReference type="AlphaFoldDB" id="A0AA38P6M8"/>
<evidence type="ECO:0000313" key="2">
    <source>
        <dbReference type="EMBL" id="KAJ3837307.1"/>
    </source>
</evidence>
<feature type="transmembrane region" description="Helical" evidence="1">
    <location>
        <begin position="23"/>
        <end position="44"/>
    </location>
</feature>
<accession>A0AA38P6M8</accession>
<protein>
    <submittedName>
        <fullName evidence="2">Uncharacterized protein</fullName>
    </submittedName>
</protein>
<evidence type="ECO:0000313" key="3">
    <source>
        <dbReference type="Proteomes" id="UP001163846"/>
    </source>
</evidence>
<feature type="transmembrane region" description="Helical" evidence="1">
    <location>
        <begin position="141"/>
        <end position="166"/>
    </location>
</feature>
<gene>
    <name evidence="2" type="ORF">F5878DRAFT_221978</name>
</gene>
<sequence length="361" mass="39276">MASNATKIFASDGAPQGSHSGKALFILFIVFQLIGLSGSILMLVTACVSKRIHRHWSWMSFVFSWIISCVSYSFLAGASIDWQPEFPLCLTQAALIYTVPTLTASTSLALIIQVLISIRACYTILNAGTTSNNNGLKLHRLWTFLMISLPYLLATALFTISLVIGLRDRATVVRRPGNYYCDMLHKLPRDLSAIIVTVIMGICLCLGITLCVILSRNWSALSRDAHAPLTSVLRVLCFSAVSLVAVALALLFYFSPHASNGPGLSISLSPIPVAAVLIFGSQTDLVRAWHTGIQACFHSLRSGFKTLFNSTASFEDGSERQHRSQLGRPRCGPLCIGSHHLCNHSHSSQDTMISSETFALA</sequence>
<name>A0AA38P6M8_9AGAR</name>
<organism evidence="2 3">
    <name type="scientific">Lentinula raphanica</name>
    <dbReference type="NCBI Taxonomy" id="153919"/>
    <lineage>
        <taxon>Eukaryota</taxon>
        <taxon>Fungi</taxon>
        <taxon>Dikarya</taxon>
        <taxon>Basidiomycota</taxon>
        <taxon>Agaricomycotina</taxon>
        <taxon>Agaricomycetes</taxon>
        <taxon>Agaricomycetidae</taxon>
        <taxon>Agaricales</taxon>
        <taxon>Marasmiineae</taxon>
        <taxon>Omphalotaceae</taxon>
        <taxon>Lentinula</taxon>
    </lineage>
</organism>
<keyword evidence="1" id="KW-1133">Transmembrane helix</keyword>
<feature type="transmembrane region" description="Helical" evidence="1">
    <location>
        <begin position="261"/>
        <end position="280"/>
    </location>
</feature>
<comment type="caution">
    <text evidence="2">The sequence shown here is derived from an EMBL/GenBank/DDBJ whole genome shotgun (WGS) entry which is preliminary data.</text>
</comment>
<evidence type="ECO:0000256" key="1">
    <source>
        <dbReference type="SAM" id="Phobius"/>
    </source>
</evidence>
<feature type="transmembrane region" description="Helical" evidence="1">
    <location>
        <begin position="235"/>
        <end position="255"/>
    </location>
</feature>
<keyword evidence="3" id="KW-1185">Reference proteome</keyword>
<dbReference type="Proteomes" id="UP001163846">
    <property type="component" value="Unassembled WGS sequence"/>
</dbReference>
<dbReference type="EMBL" id="MU806255">
    <property type="protein sequence ID" value="KAJ3837307.1"/>
    <property type="molecule type" value="Genomic_DNA"/>
</dbReference>
<feature type="transmembrane region" description="Helical" evidence="1">
    <location>
        <begin position="95"/>
        <end position="120"/>
    </location>
</feature>
<feature type="transmembrane region" description="Helical" evidence="1">
    <location>
        <begin position="56"/>
        <end position="75"/>
    </location>
</feature>
<reference evidence="2" key="1">
    <citation type="submission" date="2022-08" db="EMBL/GenBank/DDBJ databases">
        <authorList>
            <consortium name="DOE Joint Genome Institute"/>
            <person name="Min B."/>
            <person name="Riley R."/>
            <person name="Sierra-Patev S."/>
            <person name="Naranjo-Ortiz M."/>
            <person name="Looney B."/>
            <person name="Konkel Z."/>
            <person name="Slot J.C."/>
            <person name="Sakamoto Y."/>
            <person name="Steenwyk J.L."/>
            <person name="Rokas A."/>
            <person name="Carro J."/>
            <person name="Camarero S."/>
            <person name="Ferreira P."/>
            <person name="Molpeceres G."/>
            <person name="Ruiz-Duenas F.J."/>
            <person name="Serrano A."/>
            <person name="Henrissat B."/>
            <person name="Drula E."/>
            <person name="Hughes K.W."/>
            <person name="Mata J.L."/>
            <person name="Ishikawa N.K."/>
            <person name="Vargas-Isla R."/>
            <person name="Ushijima S."/>
            <person name="Smith C.A."/>
            <person name="Ahrendt S."/>
            <person name="Andreopoulos W."/>
            <person name="He G."/>
            <person name="Labutti K."/>
            <person name="Lipzen A."/>
            <person name="Ng V."/>
            <person name="Sandor L."/>
            <person name="Barry K."/>
            <person name="Martinez A.T."/>
            <person name="Xiao Y."/>
            <person name="Gibbons J.G."/>
            <person name="Terashima K."/>
            <person name="Hibbett D.S."/>
            <person name="Grigoriev I.V."/>
        </authorList>
    </citation>
    <scope>NUCLEOTIDE SEQUENCE</scope>
    <source>
        <strain evidence="2">TFB9207</strain>
    </source>
</reference>
<feature type="transmembrane region" description="Helical" evidence="1">
    <location>
        <begin position="193"/>
        <end position="214"/>
    </location>
</feature>